<evidence type="ECO:0000256" key="2">
    <source>
        <dbReference type="ARBA" id="ARBA00022771"/>
    </source>
</evidence>
<evidence type="ECO:0000313" key="9">
    <source>
        <dbReference type="Proteomes" id="UP000186583"/>
    </source>
</evidence>
<feature type="region of interest" description="Disordered" evidence="6">
    <location>
        <begin position="107"/>
        <end position="165"/>
    </location>
</feature>
<keyword evidence="9" id="KW-1185">Reference proteome</keyword>
<feature type="domain" description="GRF-type" evidence="7">
    <location>
        <begin position="58"/>
        <end position="99"/>
    </location>
</feature>
<organism evidence="8 9">
    <name type="scientific">Colletotrichum chlorophyti</name>
    <dbReference type="NCBI Taxonomy" id="708187"/>
    <lineage>
        <taxon>Eukaryota</taxon>
        <taxon>Fungi</taxon>
        <taxon>Dikarya</taxon>
        <taxon>Ascomycota</taxon>
        <taxon>Pezizomycotina</taxon>
        <taxon>Sordariomycetes</taxon>
        <taxon>Hypocreomycetidae</taxon>
        <taxon>Glomerellales</taxon>
        <taxon>Glomerellaceae</taxon>
        <taxon>Colletotrichum</taxon>
    </lineage>
</organism>
<dbReference type="OrthoDB" id="430051at2759"/>
<evidence type="ECO:0000256" key="1">
    <source>
        <dbReference type="ARBA" id="ARBA00022723"/>
    </source>
</evidence>
<dbReference type="Pfam" id="PF06839">
    <property type="entry name" value="Zn_ribbon_GRF"/>
    <property type="match status" value="1"/>
</dbReference>
<evidence type="ECO:0000256" key="4">
    <source>
        <dbReference type="PROSITE-ProRule" id="PRU01343"/>
    </source>
</evidence>
<sequence>MGGRSRRGGSRLMYSKSSYNSRMGSRGYGNTNENENGSPPPSQKKRLDGLFLEGNWYCNCTPRLGASHFQVKKKGRNHGKFFYTCPERKCNFFLWEEDAKNRASGATLTLPPMPEENTSVATPVAPRTTSQMPTPDTASTAKPAARPTYPANHDSPPTPTTTRNEARNQATQRFMNDYFATQSKLTPRDVSNATSDNPRQPAEIEATPSRSKRKRVLFEFDSDEGDDYGLDEMSADEERAMNEAMERSAKKLRAEAPSTPAGRRLEYDMALPTPSTVSRTLFPDAKRWRADEVIDTPGQSLSSSRTVGPSSSPPASTPPRGDELVDPTEEVMALLQGKGLDERTLGAVRGVLGRFAMKARGLARGRDSVRAAAKGKDEKIAGLQERVASLEERNRAQRDVIADFKASLQDLYSKH</sequence>
<evidence type="ECO:0000256" key="3">
    <source>
        <dbReference type="ARBA" id="ARBA00022833"/>
    </source>
</evidence>
<feature type="compositionally biased region" description="Polar residues" evidence="6">
    <location>
        <begin position="15"/>
        <end position="37"/>
    </location>
</feature>
<feature type="compositionally biased region" description="Polar residues" evidence="6">
    <location>
        <begin position="182"/>
        <end position="198"/>
    </location>
</feature>
<accession>A0A1Q8RVZ3</accession>
<dbReference type="STRING" id="708187.A0A1Q8RVZ3"/>
<dbReference type="InterPro" id="IPR010666">
    <property type="entry name" value="Znf_GRF"/>
</dbReference>
<dbReference type="Proteomes" id="UP000186583">
    <property type="component" value="Unassembled WGS sequence"/>
</dbReference>
<proteinExistence type="predicted"/>
<dbReference type="PROSITE" id="PS51999">
    <property type="entry name" value="ZF_GRF"/>
    <property type="match status" value="1"/>
</dbReference>
<feature type="compositionally biased region" description="Polar residues" evidence="6">
    <location>
        <begin position="116"/>
        <end position="140"/>
    </location>
</feature>
<protein>
    <recommendedName>
        <fullName evidence="7">GRF-type domain-containing protein</fullName>
    </recommendedName>
</protein>
<keyword evidence="5" id="KW-0175">Coiled coil</keyword>
<comment type="caution">
    <text evidence="8">The sequence shown here is derived from an EMBL/GenBank/DDBJ whole genome shotgun (WGS) entry which is preliminary data.</text>
</comment>
<dbReference type="AlphaFoldDB" id="A0A1Q8RVZ3"/>
<gene>
    <name evidence="8" type="ORF">CCHL11_01819</name>
</gene>
<name>A0A1Q8RVZ3_9PEZI</name>
<keyword evidence="2 4" id="KW-0863">Zinc-finger</keyword>
<keyword evidence="3" id="KW-0862">Zinc</keyword>
<evidence type="ECO:0000256" key="5">
    <source>
        <dbReference type="SAM" id="Coils"/>
    </source>
</evidence>
<dbReference type="GO" id="GO:0008270">
    <property type="term" value="F:zinc ion binding"/>
    <property type="evidence" value="ECO:0007669"/>
    <property type="project" value="UniProtKB-KW"/>
</dbReference>
<feature type="region of interest" description="Disordered" evidence="6">
    <location>
        <begin position="1"/>
        <end position="46"/>
    </location>
</feature>
<feature type="compositionally biased region" description="Low complexity" evidence="6">
    <location>
        <begin position="300"/>
        <end position="310"/>
    </location>
</feature>
<feature type="region of interest" description="Disordered" evidence="6">
    <location>
        <begin position="293"/>
        <end position="326"/>
    </location>
</feature>
<evidence type="ECO:0000259" key="7">
    <source>
        <dbReference type="PROSITE" id="PS51999"/>
    </source>
</evidence>
<keyword evidence="1" id="KW-0479">Metal-binding</keyword>
<evidence type="ECO:0000313" key="8">
    <source>
        <dbReference type="EMBL" id="OLN88649.1"/>
    </source>
</evidence>
<reference evidence="8 9" key="1">
    <citation type="submission" date="2016-11" db="EMBL/GenBank/DDBJ databases">
        <title>Draft Genome Assembly of Colletotrichum chlorophyti a pathogen of herbaceous plants.</title>
        <authorList>
            <person name="Gan P."/>
            <person name="Narusaka M."/>
            <person name="Tsushima A."/>
            <person name="Narusaka Y."/>
            <person name="Takano Y."/>
            <person name="Shirasu K."/>
        </authorList>
    </citation>
    <scope>NUCLEOTIDE SEQUENCE [LARGE SCALE GENOMIC DNA]</scope>
    <source>
        <strain evidence="8 9">NTL11</strain>
    </source>
</reference>
<dbReference type="EMBL" id="MPGH01000087">
    <property type="protein sequence ID" value="OLN88649.1"/>
    <property type="molecule type" value="Genomic_DNA"/>
</dbReference>
<feature type="coiled-coil region" evidence="5">
    <location>
        <begin position="373"/>
        <end position="400"/>
    </location>
</feature>
<feature type="region of interest" description="Disordered" evidence="6">
    <location>
        <begin position="182"/>
        <end position="211"/>
    </location>
</feature>
<evidence type="ECO:0000256" key="6">
    <source>
        <dbReference type="SAM" id="MobiDB-lite"/>
    </source>
</evidence>